<evidence type="ECO:0000313" key="7">
    <source>
        <dbReference type="EMBL" id="PIR41954.1"/>
    </source>
</evidence>
<evidence type="ECO:0000259" key="5">
    <source>
        <dbReference type="Pfam" id="PF01709"/>
    </source>
</evidence>
<reference evidence="7 8" key="1">
    <citation type="submission" date="2017-09" db="EMBL/GenBank/DDBJ databases">
        <title>Depth-based differentiation of microbial function through sediment-hosted aquifers and enrichment of novel symbionts in the deep terrestrial subsurface.</title>
        <authorList>
            <person name="Probst A.J."/>
            <person name="Ladd B."/>
            <person name="Jarett J.K."/>
            <person name="Geller-Mcgrath D.E."/>
            <person name="Sieber C.M."/>
            <person name="Emerson J.B."/>
            <person name="Anantharaman K."/>
            <person name="Thomas B.C."/>
            <person name="Malmstrom R."/>
            <person name="Stieglmeier M."/>
            <person name="Klingl A."/>
            <person name="Woyke T."/>
            <person name="Ryan C.M."/>
            <person name="Banfield J.F."/>
        </authorList>
    </citation>
    <scope>NUCLEOTIDE SEQUENCE [LARGE SCALE GENOMIC DNA]</scope>
    <source>
        <strain evidence="7">CG10_big_fil_rev_8_21_14_0_10_37_15</strain>
    </source>
</reference>
<dbReference type="Gene3D" id="1.10.10.200">
    <property type="match status" value="1"/>
</dbReference>
<dbReference type="Pfam" id="PF20772">
    <property type="entry name" value="TACO1_YebC_N"/>
    <property type="match status" value="1"/>
</dbReference>
<dbReference type="InterPro" id="IPR029072">
    <property type="entry name" value="YebC-like"/>
</dbReference>
<feature type="compositionally biased region" description="Acidic residues" evidence="4">
    <location>
        <begin position="152"/>
        <end position="161"/>
    </location>
</feature>
<feature type="domain" description="TACO1/YebC-like second and third" evidence="5">
    <location>
        <begin position="80"/>
        <end position="135"/>
    </location>
</feature>
<evidence type="ECO:0000313" key="8">
    <source>
        <dbReference type="Proteomes" id="UP000230208"/>
    </source>
</evidence>
<evidence type="ECO:0000256" key="4">
    <source>
        <dbReference type="SAM" id="MobiDB-lite"/>
    </source>
</evidence>
<keyword evidence="7" id="KW-0238">DNA-binding</keyword>
<keyword evidence="3" id="KW-0804">Transcription</keyword>
<dbReference type="GO" id="GO:0005737">
    <property type="term" value="C:cytoplasm"/>
    <property type="evidence" value="ECO:0007669"/>
    <property type="project" value="UniProtKB-ARBA"/>
</dbReference>
<dbReference type="Gene3D" id="3.30.70.980">
    <property type="match status" value="1"/>
</dbReference>
<sequence>MSGHSKWSQIKHKKALTDKKKGQVFSKISKLLTLAAKKGTDPKTNPELFQILERAREVNMPGNNIERAIKKVSDKNQDQLEELAIEALGPGGVALKINVITDNGNRTIAEIKKILSENNSKMVQPGSLSWMFKQKLTPNQSDQDKIEKLFEDLDNQDEVEDVSSNLNNETS</sequence>
<comment type="caution">
    <text evidence="7">The sequence shown here is derived from an EMBL/GenBank/DDBJ whole genome shotgun (WGS) entry which is preliminary data.</text>
</comment>
<dbReference type="InterPro" id="IPR026564">
    <property type="entry name" value="Transcrip_reg_TACO1-like_dom3"/>
</dbReference>
<comment type="similarity">
    <text evidence="1">Belongs to the TACO1 family.</text>
</comment>
<evidence type="ECO:0000256" key="3">
    <source>
        <dbReference type="ARBA" id="ARBA00023163"/>
    </source>
</evidence>
<dbReference type="EMBL" id="PCXP01000015">
    <property type="protein sequence ID" value="PIR41954.1"/>
    <property type="molecule type" value="Genomic_DNA"/>
</dbReference>
<dbReference type="InterPro" id="IPR048300">
    <property type="entry name" value="TACO1_YebC-like_2nd/3rd_dom"/>
</dbReference>
<dbReference type="InterPro" id="IPR049083">
    <property type="entry name" value="TACO1_YebC_N"/>
</dbReference>
<dbReference type="SUPFAM" id="SSF75625">
    <property type="entry name" value="YebC-like"/>
    <property type="match status" value="1"/>
</dbReference>
<evidence type="ECO:0000256" key="2">
    <source>
        <dbReference type="ARBA" id="ARBA00023015"/>
    </source>
</evidence>
<dbReference type="InterPro" id="IPR017856">
    <property type="entry name" value="Integrase-like_N"/>
</dbReference>
<evidence type="ECO:0000259" key="6">
    <source>
        <dbReference type="Pfam" id="PF20772"/>
    </source>
</evidence>
<keyword evidence="2" id="KW-0805">Transcription regulation</keyword>
<evidence type="ECO:0000256" key="1">
    <source>
        <dbReference type="ARBA" id="ARBA00008724"/>
    </source>
</evidence>
<dbReference type="InterPro" id="IPR002876">
    <property type="entry name" value="Transcrip_reg_TACO1-like"/>
</dbReference>
<dbReference type="Pfam" id="PF01709">
    <property type="entry name" value="Transcrip_reg"/>
    <property type="match status" value="1"/>
</dbReference>
<gene>
    <name evidence="7" type="ORF">COV30_01040</name>
</gene>
<dbReference type="PANTHER" id="PTHR12532:SF0">
    <property type="entry name" value="TRANSLATIONAL ACTIVATOR OF CYTOCHROME C OXIDASE 1"/>
    <property type="match status" value="1"/>
</dbReference>
<dbReference type="AlphaFoldDB" id="A0A2H0R7E8"/>
<dbReference type="GO" id="GO:0003677">
    <property type="term" value="F:DNA binding"/>
    <property type="evidence" value="ECO:0007669"/>
    <property type="project" value="UniProtKB-KW"/>
</dbReference>
<feature type="domain" description="TACO1/YebC-like N-terminal" evidence="6">
    <location>
        <begin position="5"/>
        <end position="74"/>
    </location>
</feature>
<dbReference type="PANTHER" id="PTHR12532">
    <property type="entry name" value="TRANSLATIONAL ACTIVATOR OF CYTOCHROME C OXIDASE 1"/>
    <property type="match status" value="1"/>
</dbReference>
<dbReference type="Proteomes" id="UP000230208">
    <property type="component" value="Unassembled WGS sequence"/>
</dbReference>
<proteinExistence type="inferred from homology"/>
<protein>
    <submittedName>
        <fullName evidence="7">YebC/PmpR family DNA-binding transcriptional regulator</fullName>
    </submittedName>
</protein>
<name>A0A2H0R7E8_9BACT</name>
<feature type="region of interest" description="Disordered" evidence="4">
    <location>
        <begin position="1"/>
        <end position="21"/>
    </location>
</feature>
<dbReference type="FunFam" id="1.10.10.200:FF:000002">
    <property type="entry name" value="Probable transcriptional regulatory protein CLM62_37755"/>
    <property type="match status" value="1"/>
</dbReference>
<feature type="region of interest" description="Disordered" evidence="4">
    <location>
        <begin position="152"/>
        <end position="171"/>
    </location>
</feature>
<accession>A0A2H0R7E8</accession>
<organism evidence="7 8">
    <name type="scientific">Candidatus Yanofskybacteria bacterium CG10_big_fil_rev_8_21_14_0_10_37_15</name>
    <dbReference type="NCBI Taxonomy" id="1975097"/>
    <lineage>
        <taxon>Bacteria</taxon>
        <taxon>Candidatus Yanofskyibacteriota</taxon>
    </lineage>
</organism>
<feature type="compositionally biased region" description="Polar residues" evidence="4">
    <location>
        <begin position="162"/>
        <end position="171"/>
    </location>
</feature>